<reference evidence="2" key="1">
    <citation type="submission" date="2017-01" db="EMBL/GenBank/DDBJ databases">
        <title>Genome Analysis of Deinococcus marmoris KOPRI26562.</title>
        <authorList>
            <person name="Kim J.H."/>
            <person name="Oh H.-M."/>
        </authorList>
    </citation>
    <scope>NUCLEOTIDE SEQUENCE [LARGE SCALE GENOMIC DNA]</scope>
    <source>
        <strain evidence="2">PAMC 26633</strain>
    </source>
</reference>
<sequence>MWLSTRATLTTQSKLGTVTSSTKIKLNPIISFVSVGYRF</sequence>
<proteinExistence type="predicted"/>
<accession>A0A226WSX2</accession>
<protein>
    <submittedName>
        <fullName evidence="1">Outer membrane protein W</fullName>
    </submittedName>
</protein>
<gene>
    <name evidence="1" type="ORF">BSU04_32590</name>
</gene>
<dbReference type="EMBL" id="MTHB01000223">
    <property type="protein sequence ID" value="OXC74295.1"/>
    <property type="molecule type" value="Genomic_DNA"/>
</dbReference>
<dbReference type="Proteomes" id="UP000214720">
    <property type="component" value="Unassembled WGS sequence"/>
</dbReference>
<dbReference type="Gene3D" id="2.40.160.20">
    <property type="match status" value="1"/>
</dbReference>
<dbReference type="eggNOG" id="COG3047">
    <property type="taxonomic scope" value="Bacteria"/>
</dbReference>
<comment type="caution">
    <text evidence="1">The sequence shown here is derived from an EMBL/GenBank/DDBJ whole genome shotgun (WGS) entry which is preliminary data.</text>
</comment>
<evidence type="ECO:0000313" key="1">
    <source>
        <dbReference type="EMBL" id="OXC74295.1"/>
    </source>
</evidence>
<evidence type="ECO:0000313" key="2">
    <source>
        <dbReference type="Proteomes" id="UP000214720"/>
    </source>
</evidence>
<organism evidence="1 2">
    <name type="scientific">Caballeronia sordidicola</name>
    <name type="common">Burkholderia sordidicola</name>
    <dbReference type="NCBI Taxonomy" id="196367"/>
    <lineage>
        <taxon>Bacteria</taxon>
        <taxon>Pseudomonadati</taxon>
        <taxon>Pseudomonadota</taxon>
        <taxon>Betaproteobacteria</taxon>
        <taxon>Burkholderiales</taxon>
        <taxon>Burkholderiaceae</taxon>
        <taxon>Caballeronia</taxon>
    </lineage>
</organism>
<name>A0A226WSX2_CABSO</name>
<dbReference type="AlphaFoldDB" id="A0A226WSX2"/>